<dbReference type="GO" id="GO:0019856">
    <property type="term" value="P:pyrimidine nucleobase biosynthetic process"/>
    <property type="evidence" value="ECO:0007669"/>
    <property type="project" value="TreeGrafter"/>
</dbReference>
<dbReference type="PANTHER" id="PTHR19278:SF9">
    <property type="entry name" value="URIDINE 5'-MONOPHOSPHATE SYNTHASE"/>
    <property type="match status" value="1"/>
</dbReference>
<evidence type="ECO:0000256" key="1">
    <source>
        <dbReference type="ARBA" id="ARBA00004725"/>
    </source>
</evidence>
<dbReference type="STRING" id="1798533.A2609_01205"/>
<sequence length="237" mass="26164">MDIVQKMRLTLAFALMNIGAVLTAESDHPLVVERERENGVERGFLLKLHEKNPEAPLSPFFLNLRTPDNPKPGPLTPEIVEFAARCMRDVQANRGLSFDATAGIPRAGDPFAKALARLYGMNAIVLEKIERDGKRCVALPSDFWLPARIKKALGVDDLITKADSKREAIGVWRGVGLEVTDILVLVDREQGGREELAGLGCTLHSVFTITELLDLYVDAGKMTSHLRIDIHAYLARA</sequence>
<protein>
    <recommendedName>
        <fullName evidence="5">Phosphoribosyltransferase domain-containing protein</fullName>
    </recommendedName>
</protein>
<dbReference type="CDD" id="cd06223">
    <property type="entry name" value="PRTases_typeI"/>
    <property type="match status" value="1"/>
</dbReference>
<dbReference type="AlphaFoldDB" id="A0A1F6G6X1"/>
<name>A0A1F6G6X1_9BACT</name>
<evidence type="ECO:0000256" key="2">
    <source>
        <dbReference type="ARBA" id="ARBA00022975"/>
    </source>
</evidence>
<dbReference type="GO" id="GO:0006222">
    <property type="term" value="P:UMP biosynthetic process"/>
    <property type="evidence" value="ECO:0007669"/>
    <property type="project" value="TreeGrafter"/>
</dbReference>
<dbReference type="InterPro" id="IPR000836">
    <property type="entry name" value="PRTase_dom"/>
</dbReference>
<dbReference type="Proteomes" id="UP000176867">
    <property type="component" value="Unassembled WGS sequence"/>
</dbReference>
<dbReference type="SUPFAM" id="SSF53271">
    <property type="entry name" value="PRTase-like"/>
    <property type="match status" value="1"/>
</dbReference>
<dbReference type="GO" id="GO:0004588">
    <property type="term" value="F:orotate phosphoribosyltransferase activity"/>
    <property type="evidence" value="ECO:0007669"/>
    <property type="project" value="TreeGrafter"/>
</dbReference>
<evidence type="ECO:0000313" key="3">
    <source>
        <dbReference type="EMBL" id="OGG93848.1"/>
    </source>
</evidence>
<comment type="caution">
    <text evidence="3">The sequence shown here is derived from an EMBL/GenBank/DDBJ whole genome shotgun (WGS) entry which is preliminary data.</text>
</comment>
<proteinExistence type="predicted"/>
<evidence type="ECO:0000313" key="4">
    <source>
        <dbReference type="Proteomes" id="UP000176867"/>
    </source>
</evidence>
<gene>
    <name evidence="3" type="ORF">A2609_01205</name>
</gene>
<dbReference type="GO" id="GO:0004590">
    <property type="term" value="F:orotidine-5'-phosphate decarboxylase activity"/>
    <property type="evidence" value="ECO:0007669"/>
    <property type="project" value="TreeGrafter"/>
</dbReference>
<comment type="pathway">
    <text evidence="1">Pyrimidine metabolism; UMP biosynthesis via de novo pathway.</text>
</comment>
<evidence type="ECO:0008006" key="5">
    <source>
        <dbReference type="Google" id="ProtNLM"/>
    </source>
</evidence>
<dbReference type="Gene3D" id="3.40.50.2020">
    <property type="match status" value="1"/>
</dbReference>
<dbReference type="EMBL" id="MFMU01000004">
    <property type="protein sequence ID" value="OGG93848.1"/>
    <property type="molecule type" value="Genomic_DNA"/>
</dbReference>
<dbReference type="PANTHER" id="PTHR19278">
    <property type="entry name" value="OROTATE PHOSPHORIBOSYLTRANSFERASE"/>
    <property type="match status" value="1"/>
</dbReference>
<reference evidence="3 4" key="1">
    <citation type="journal article" date="2016" name="Nat. Commun.">
        <title>Thousands of microbial genomes shed light on interconnected biogeochemical processes in an aquifer system.</title>
        <authorList>
            <person name="Anantharaman K."/>
            <person name="Brown C.T."/>
            <person name="Hug L.A."/>
            <person name="Sharon I."/>
            <person name="Castelle C.J."/>
            <person name="Probst A.J."/>
            <person name="Thomas B.C."/>
            <person name="Singh A."/>
            <person name="Wilkins M.J."/>
            <person name="Karaoz U."/>
            <person name="Brodie E.L."/>
            <person name="Williams K.H."/>
            <person name="Hubbard S.S."/>
            <person name="Banfield J.F."/>
        </authorList>
    </citation>
    <scope>NUCLEOTIDE SEQUENCE [LARGE SCALE GENOMIC DNA]</scope>
</reference>
<accession>A0A1F6G6X1</accession>
<keyword evidence="2" id="KW-0665">Pyrimidine biosynthesis</keyword>
<dbReference type="InterPro" id="IPR029057">
    <property type="entry name" value="PRTase-like"/>
</dbReference>
<organism evidence="3 4">
    <name type="scientific">Candidatus Kaiserbacteria bacterium RIFOXYD1_FULL_47_14</name>
    <dbReference type="NCBI Taxonomy" id="1798533"/>
    <lineage>
        <taxon>Bacteria</taxon>
        <taxon>Candidatus Kaiseribacteriota</taxon>
    </lineage>
</organism>